<evidence type="ECO:0000256" key="10">
    <source>
        <dbReference type="SAM" id="Phobius"/>
    </source>
</evidence>
<dbReference type="RefSeq" id="XP_008307435.1">
    <property type="nucleotide sequence ID" value="XM_008309213.1"/>
</dbReference>
<dbReference type="GO" id="GO:0004930">
    <property type="term" value="F:G protein-coupled receptor activity"/>
    <property type="evidence" value="ECO:0007669"/>
    <property type="project" value="UniProtKB-KW"/>
</dbReference>
<dbReference type="PANTHER" id="PTHR24231:SF14">
    <property type="entry name" value="SUCCINATE RECEPTOR 1"/>
    <property type="match status" value="1"/>
</dbReference>
<proteinExistence type="inferred from homology"/>
<feature type="transmembrane region" description="Helical" evidence="10">
    <location>
        <begin position="187"/>
        <end position="211"/>
    </location>
</feature>
<feature type="transmembrane region" description="Helical" evidence="10">
    <location>
        <begin position="138"/>
        <end position="161"/>
    </location>
</feature>
<keyword evidence="4 10" id="KW-1133">Transmembrane helix</keyword>
<evidence type="ECO:0000256" key="7">
    <source>
        <dbReference type="ARBA" id="ARBA00023170"/>
    </source>
</evidence>
<dbReference type="PANTHER" id="PTHR24231">
    <property type="entry name" value="PURINOCEPTOR-RELATED G-PROTEIN COUPLED RECEPTOR"/>
    <property type="match status" value="1"/>
</dbReference>
<dbReference type="PROSITE" id="PS50262">
    <property type="entry name" value="G_PROTEIN_RECEP_F1_2"/>
    <property type="match status" value="1"/>
</dbReference>
<keyword evidence="5 9" id="KW-0297">G-protein coupled receptor</keyword>
<evidence type="ECO:0000256" key="3">
    <source>
        <dbReference type="ARBA" id="ARBA00022692"/>
    </source>
</evidence>
<evidence type="ECO:0000256" key="6">
    <source>
        <dbReference type="ARBA" id="ARBA00023136"/>
    </source>
</evidence>
<evidence type="ECO:0000256" key="8">
    <source>
        <dbReference type="ARBA" id="ARBA00023224"/>
    </source>
</evidence>
<feature type="transmembrane region" description="Helical" evidence="10">
    <location>
        <begin position="29"/>
        <end position="50"/>
    </location>
</feature>
<dbReference type="SUPFAM" id="SSF81321">
    <property type="entry name" value="Family A G protein-coupled receptor-like"/>
    <property type="match status" value="1"/>
</dbReference>
<dbReference type="PRINTS" id="PR01157">
    <property type="entry name" value="P2YPURNOCPTR"/>
</dbReference>
<keyword evidence="3 9" id="KW-0812">Transmembrane</keyword>
<accession>A0A3P8VE58</accession>
<reference evidence="12" key="3">
    <citation type="submission" date="2025-09" db="UniProtKB">
        <authorList>
            <consortium name="Ensembl"/>
        </authorList>
    </citation>
    <scope>IDENTIFICATION</scope>
</reference>
<evidence type="ECO:0000256" key="9">
    <source>
        <dbReference type="RuleBase" id="RU000688"/>
    </source>
</evidence>
<keyword evidence="13" id="KW-1185">Reference proteome</keyword>
<protein>
    <submittedName>
        <fullName evidence="12">Succinate receptor 1</fullName>
    </submittedName>
</protein>
<dbReference type="InterPro" id="IPR017452">
    <property type="entry name" value="GPCR_Rhodpsn_7TM"/>
</dbReference>
<evidence type="ECO:0000259" key="11">
    <source>
        <dbReference type="PROSITE" id="PS50262"/>
    </source>
</evidence>
<evidence type="ECO:0000256" key="5">
    <source>
        <dbReference type="ARBA" id="ARBA00023040"/>
    </source>
</evidence>
<dbReference type="OrthoDB" id="9927220at2759"/>
<keyword evidence="7 9" id="KW-0675">Receptor</keyword>
<dbReference type="GeneID" id="103378124"/>
<dbReference type="PROSITE" id="PS00237">
    <property type="entry name" value="G_PROTEIN_RECEP_F1_1"/>
    <property type="match status" value="1"/>
</dbReference>
<dbReference type="AlphaFoldDB" id="A0A3P8VE58"/>
<keyword evidence="2" id="KW-1003">Cell membrane</keyword>
<dbReference type="KEGG" id="csem:103378124"/>
<name>A0A3P8VE58_CYNSE</name>
<dbReference type="GeneTree" id="ENSGT01150000287001"/>
<dbReference type="Ensembl" id="ENSCSET00000013742.1">
    <property type="protein sequence ID" value="ENSCSEP00000013583.1"/>
    <property type="gene ID" value="ENSCSEG00000008749.1"/>
</dbReference>
<dbReference type="Gene3D" id="1.20.1070.10">
    <property type="entry name" value="Rhodopsin 7-helix transmembrane proteins"/>
    <property type="match status" value="1"/>
</dbReference>
<feature type="domain" description="G-protein coupled receptors family 1 profile" evidence="11">
    <location>
        <begin position="39"/>
        <end position="296"/>
    </location>
</feature>
<dbReference type="GO" id="GO:0005886">
    <property type="term" value="C:plasma membrane"/>
    <property type="evidence" value="ECO:0007669"/>
    <property type="project" value="UniProtKB-SubCell"/>
</dbReference>
<keyword evidence="6 10" id="KW-0472">Membrane</keyword>
<feature type="transmembrane region" description="Helical" evidence="10">
    <location>
        <begin position="99"/>
        <end position="117"/>
    </location>
</feature>
<evidence type="ECO:0000256" key="1">
    <source>
        <dbReference type="ARBA" id="ARBA00004651"/>
    </source>
</evidence>
<feature type="transmembrane region" description="Helical" evidence="10">
    <location>
        <begin position="232"/>
        <end position="252"/>
    </location>
</feature>
<comment type="subcellular location">
    <subcellularLocation>
        <location evidence="1">Cell membrane</location>
        <topology evidence="1">Multi-pass membrane protein</topology>
    </subcellularLocation>
</comment>
<sequence length="340" mass="39512">MDSYWNSTMRRDCEVVKETLQTYYLSVSYSLEFCVGFLGNLVVVLGYMLCLPQWQSFNIYLMNLAVSDLIFLCTLPRLAYLYANDQKESSPYACMVNRYILHMNLYSSILFMVWLSMDRFLLIKHPFRNHYLLRSRTALIVSGLTWLAVNVQVCPLIILMIQDQEYRNWSTCTDFASLKGQVNSLNYSLGLTLTGYVLPLIALCCFSYQIAHLLRVQETVVQQRGRSFKRPLRVVVSVAAMFFCLYTPYHVLRNVTIAYQLSWPRPPLCTSVYTQVLYILSRPLAFLHSVINPVFYFFMGDKFKELLSKNLRKLLRKTEQQKNPSLDLQLKVACSIPNGD</sequence>
<comment type="similarity">
    <text evidence="9">Belongs to the G-protein coupled receptor 1 family.</text>
</comment>
<reference evidence="12 13" key="1">
    <citation type="journal article" date="2014" name="Nat. Genet.">
        <title>Whole-genome sequence of a flatfish provides insights into ZW sex chromosome evolution and adaptation to a benthic lifestyle.</title>
        <authorList>
            <person name="Chen S."/>
            <person name="Zhang G."/>
            <person name="Shao C."/>
            <person name="Huang Q."/>
            <person name="Liu G."/>
            <person name="Zhang P."/>
            <person name="Song W."/>
            <person name="An N."/>
            <person name="Chalopin D."/>
            <person name="Volff J.N."/>
            <person name="Hong Y."/>
            <person name="Li Q."/>
            <person name="Sha Z."/>
            <person name="Zhou H."/>
            <person name="Xie M."/>
            <person name="Yu Q."/>
            <person name="Liu Y."/>
            <person name="Xiang H."/>
            <person name="Wang N."/>
            <person name="Wu K."/>
            <person name="Yang C."/>
            <person name="Zhou Q."/>
            <person name="Liao X."/>
            <person name="Yang L."/>
            <person name="Hu Q."/>
            <person name="Zhang J."/>
            <person name="Meng L."/>
            <person name="Jin L."/>
            <person name="Tian Y."/>
            <person name="Lian J."/>
            <person name="Yang J."/>
            <person name="Miao G."/>
            <person name="Liu S."/>
            <person name="Liang Z."/>
            <person name="Yan F."/>
            <person name="Li Y."/>
            <person name="Sun B."/>
            <person name="Zhang H."/>
            <person name="Zhang J."/>
            <person name="Zhu Y."/>
            <person name="Du M."/>
            <person name="Zhao Y."/>
            <person name="Schartl M."/>
            <person name="Tang Q."/>
            <person name="Wang J."/>
        </authorList>
    </citation>
    <scope>NUCLEOTIDE SEQUENCE</scope>
</reference>
<dbReference type="InParanoid" id="A0A3P8VE58"/>
<dbReference type="OMA" id="YYKIALF"/>
<evidence type="ECO:0000313" key="13">
    <source>
        <dbReference type="Proteomes" id="UP000265120"/>
    </source>
</evidence>
<evidence type="ECO:0000256" key="2">
    <source>
        <dbReference type="ARBA" id="ARBA00022475"/>
    </source>
</evidence>
<organism evidence="12 13">
    <name type="scientific">Cynoglossus semilaevis</name>
    <name type="common">Tongue sole</name>
    <dbReference type="NCBI Taxonomy" id="244447"/>
    <lineage>
        <taxon>Eukaryota</taxon>
        <taxon>Metazoa</taxon>
        <taxon>Chordata</taxon>
        <taxon>Craniata</taxon>
        <taxon>Vertebrata</taxon>
        <taxon>Euteleostomi</taxon>
        <taxon>Actinopterygii</taxon>
        <taxon>Neopterygii</taxon>
        <taxon>Teleostei</taxon>
        <taxon>Neoteleostei</taxon>
        <taxon>Acanthomorphata</taxon>
        <taxon>Carangaria</taxon>
        <taxon>Pleuronectiformes</taxon>
        <taxon>Pleuronectoidei</taxon>
        <taxon>Cynoglossidae</taxon>
        <taxon>Cynoglossinae</taxon>
        <taxon>Cynoglossus</taxon>
    </lineage>
</organism>
<evidence type="ECO:0000313" key="12">
    <source>
        <dbReference type="Ensembl" id="ENSCSEP00000013583.1"/>
    </source>
</evidence>
<feature type="transmembrane region" description="Helical" evidence="10">
    <location>
        <begin position="57"/>
        <end position="79"/>
    </location>
</feature>
<feature type="transmembrane region" description="Helical" evidence="10">
    <location>
        <begin position="272"/>
        <end position="299"/>
    </location>
</feature>
<dbReference type="Pfam" id="PF00001">
    <property type="entry name" value="7tm_1"/>
    <property type="match status" value="1"/>
</dbReference>
<dbReference type="InterPro" id="IPR000276">
    <property type="entry name" value="GPCR_Rhodpsn"/>
</dbReference>
<dbReference type="PRINTS" id="PR00237">
    <property type="entry name" value="GPCRRHODOPSN"/>
</dbReference>
<reference evidence="12" key="2">
    <citation type="submission" date="2025-08" db="UniProtKB">
        <authorList>
            <consortium name="Ensembl"/>
        </authorList>
    </citation>
    <scope>IDENTIFICATION</scope>
</reference>
<evidence type="ECO:0000256" key="4">
    <source>
        <dbReference type="ARBA" id="ARBA00022989"/>
    </source>
</evidence>
<keyword evidence="8 9" id="KW-0807">Transducer</keyword>
<dbReference type="Proteomes" id="UP000265120">
    <property type="component" value="Chromosome 4"/>
</dbReference>